<sequence>MLIWIFCAVSGLMNGYVVARTTGMIKRIGMFVCLTATAVITASLLMRFLHQPAPEEVSASASHGAPMAAVAYMLFTLVVCIFATGAFIFTCQARK</sequence>
<proteinExistence type="predicted"/>
<feature type="transmembrane region" description="Helical" evidence="1">
    <location>
        <begin position="29"/>
        <end position="49"/>
    </location>
</feature>
<keyword evidence="1" id="KW-0472">Membrane</keyword>
<evidence type="ECO:0000313" key="3">
    <source>
        <dbReference type="Proteomes" id="UP000624419"/>
    </source>
</evidence>
<reference evidence="2 3" key="1">
    <citation type="submission" date="2020-04" db="EMBL/GenBank/DDBJ databases">
        <title>Salinimonas sp. HHU 13199.</title>
        <authorList>
            <person name="Cui X."/>
            <person name="Zhang D."/>
        </authorList>
    </citation>
    <scope>NUCLEOTIDE SEQUENCE [LARGE SCALE GENOMIC DNA]</scope>
    <source>
        <strain evidence="2 3">HHU 13199</strain>
    </source>
</reference>
<dbReference type="Proteomes" id="UP000624419">
    <property type="component" value="Unassembled WGS sequence"/>
</dbReference>
<keyword evidence="3" id="KW-1185">Reference proteome</keyword>
<keyword evidence="1" id="KW-0812">Transmembrane</keyword>
<evidence type="ECO:0000256" key="1">
    <source>
        <dbReference type="SAM" id="Phobius"/>
    </source>
</evidence>
<organism evidence="2 3">
    <name type="scientific">Salinimonas profundi</name>
    <dbReference type="NCBI Taxonomy" id="2729140"/>
    <lineage>
        <taxon>Bacteria</taxon>
        <taxon>Pseudomonadati</taxon>
        <taxon>Pseudomonadota</taxon>
        <taxon>Gammaproteobacteria</taxon>
        <taxon>Alteromonadales</taxon>
        <taxon>Alteromonadaceae</taxon>
        <taxon>Alteromonas/Salinimonas group</taxon>
        <taxon>Salinimonas</taxon>
    </lineage>
</organism>
<keyword evidence="1" id="KW-1133">Transmembrane helix</keyword>
<name>A0ABR8LQV6_9ALTE</name>
<accession>A0ABR8LQV6</accession>
<gene>
    <name evidence="2" type="ORF">HHX48_12150</name>
</gene>
<dbReference type="RefSeq" id="WP_191025452.1">
    <property type="nucleotide sequence ID" value="NZ_JABBXD010000006.1"/>
</dbReference>
<comment type="caution">
    <text evidence="2">The sequence shown here is derived from an EMBL/GenBank/DDBJ whole genome shotgun (WGS) entry which is preliminary data.</text>
</comment>
<evidence type="ECO:0000313" key="2">
    <source>
        <dbReference type="EMBL" id="MBD3586490.1"/>
    </source>
</evidence>
<protein>
    <submittedName>
        <fullName evidence="2">Uncharacterized protein</fullName>
    </submittedName>
</protein>
<feature type="transmembrane region" description="Helical" evidence="1">
    <location>
        <begin position="69"/>
        <end position="89"/>
    </location>
</feature>
<dbReference type="EMBL" id="JABBXD010000006">
    <property type="protein sequence ID" value="MBD3586490.1"/>
    <property type="molecule type" value="Genomic_DNA"/>
</dbReference>